<protein>
    <submittedName>
        <fullName evidence="1">Uncharacterized protein</fullName>
    </submittedName>
</protein>
<sequence>MFHHALEPFSLGHTVQKFLRNKQVEVDTSNMRSLTDRSVSQSVPSLNRTYTEYFYEITVETGG</sequence>
<proteinExistence type="predicted"/>
<evidence type="ECO:0000313" key="1">
    <source>
        <dbReference type="EMBL" id="SNR47977.1"/>
    </source>
</evidence>
<keyword evidence="2" id="KW-1185">Reference proteome</keyword>
<dbReference type="Proteomes" id="UP000198397">
    <property type="component" value="Unassembled WGS sequence"/>
</dbReference>
<reference evidence="1 2" key="1">
    <citation type="submission" date="2017-06" db="EMBL/GenBank/DDBJ databases">
        <authorList>
            <person name="Kim H.J."/>
            <person name="Triplett B.A."/>
        </authorList>
    </citation>
    <scope>NUCLEOTIDE SEQUENCE [LARGE SCALE GENOMIC DNA]</scope>
    <source>
        <strain evidence="1 2">DSM 8800</strain>
    </source>
</reference>
<dbReference type="AlphaFoldDB" id="A0A238WNC0"/>
<gene>
    <name evidence="1" type="ORF">SAMN06264855_1092</name>
</gene>
<name>A0A238WNC0_HALVU</name>
<dbReference type="EMBL" id="FZNQ01000009">
    <property type="protein sequence ID" value="SNR47977.1"/>
    <property type="molecule type" value="Genomic_DNA"/>
</dbReference>
<accession>A0A238WNC0</accession>
<evidence type="ECO:0000313" key="2">
    <source>
        <dbReference type="Proteomes" id="UP000198397"/>
    </source>
</evidence>
<organism evidence="1 2">
    <name type="scientific">Halorubrum vacuolatum</name>
    <name type="common">Natronobacterium vacuolatum</name>
    <dbReference type="NCBI Taxonomy" id="63740"/>
    <lineage>
        <taxon>Archaea</taxon>
        <taxon>Methanobacteriati</taxon>
        <taxon>Methanobacteriota</taxon>
        <taxon>Stenosarchaea group</taxon>
        <taxon>Halobacteria</taxon>
        <taxon>Halobacteriales</taxon>
        <taxon>Haloferacaceae</taxon>
        <taxon>Halorubrum</taxon>
    </lineage>
</organism>